<dbReference type="RefSeq" id="WP_021583785.1">
    <property type="nucleotide sequence ID" value="NZ_AWET01000024.1"/>
</dbReference>
<protein>
    <submittedName>
        <fullName evidence="1">Uncharacterized protein</fullName>
    </submittedName>
</protein>
<dbReference type="EMBL" id="AWET01000024">
    <property type="protein sequence ID" value="ERK01655.1"/>
    <property type="molecule type" value="Genomic_DNA"/>
</dbReference>
<proteinExistence type="predicted"/>
<sequence length="48" mass="5677">MADNQIKSLRFVLLGSSEDMLQFESEGRSDEWCDSTMQWLYTTLVRKM</sequence>
<dbReference type="AlphaFoldDB" id="U2MJ15"/>
<dbReference type="Proteomes" id="UP000016600">
    <property type="component" value="Unassembled WGS sequence"/>
</dbReference>
<keyword evidence="2" id="KW-1185">Reference proteome</keyword>
<comment type="caution">
    <text evidence="1">The sequence shown here is derived from an EMBL/GenBank/DDBJ whole genome shotgun (WGS) entry which is preliminary data.</text>
</comment>
<dbReference type="PATRIC" id="fig|1081904.3.peg.1140"/>
<accession>U2MJ15</accession>
<evidence type="ECO:0000313" key="1">
    <source>
        <dbReference type="EMBL" id="ERK01655.1"/>
    </source>
</evidence>
<reference evidence="1 2" key="1">
    <citation type="submission" date="2013-08" db="EMBL/GenBank/DDBJ databases">
        <authorList>
            <person name="Durkin A.S."/>
            <person name="Haft D.R."/>
            <person name="McCorrison J."/>
            <person name="Torralba M."/>
            <person name="Gillis M."/>
            <person name="Haft D.H."/>
            <person name="Methe B."/>
            <person name="Sutton G."/>
            <person name="Nelson K.E."/>
        </authorList>
    </citation>
    <scope>NUCLEOTIDE SEQUENCE [LARGE SCALE GENOMIC DNA]</scope>
    <source>
        <strain evidence="1 2">F0068</strain>
    </source>
</reference>
<name>U2MJ15_9BACT</name>
<gene>
    <name evidence="1" type="ORF">HMPREF1218_1488</name>
</gene>
<organism evidence="1 2">
    <name type="scientific">Hoylesella pleuritidis F0068</name>
    <dbReference type="NCBI Taxonomy" id="1081904"/>
    <lineage>
        <taxon>Bacteria</taxon>
        <taxon>Pseudomonadati</taxon>
        <taxon>Bacteroidota</taxon>
        <taxon>Bacteroidia</taxon>
        <taxon>Bacteroidales</taxon>
        <taxon>Prevotellaceae</taxon>
        <taxon>Hoylesella</taxon>
    </lineage>
</organism>
<evidence type="ECO:0000313" key="2">
    <source>
        <dbReference type="Proteomes" id="UP000016600"/>
    </source>
</evidence>